<dbReference type="PATRIC" id="fig|1280948.3.peg.141"/>
<feature type="domain" description="PA14" evidence="5">
    <location>
        <begin position="502"/>
        <end position="718"/>
    </location>
</feature>
<comment type="caution">
    <text evidence="6">The sequence shown here is derived from an EMBL/GenBank/DDBJ whole genome shotgun (WGS) entry which is preliminary data.</text>
</comment>
<evidence type="ECO:0000256" key="1">
    <source>
        <dbReference type="ARBA" id="ARBA00005336"/>
    </source>
</evidence>
<feature type="chain" id="PRO_5001571171" description="PA14 domain-containing protein" evidence="4">
    <location>
        <begin position="31"/>
        <end position="908"/>
    </location>
</feature>
<dbReference type="SMART" id="SM00758">
    <property type="entry name" value="PA14"/>
    <property type="match status" value="1"/>
</dbReference>
<dbReference type="eggNOG" id="COG1472">
    <property type="taxonomic scope" value="Bacteria"/>
</dbReference>
<keyword evidence="2 4" id="KW-0732">Signal</keyword>
<organism evidence="6 7">
    <name type="scientific">Hyphomonas atlantica</name>
    <dbReference type="NCBI Taxonomy" id="1280948"/>
    <lineage>
        <taxon>Bacteria</taxon>
        <taxon>Pseudomonadati</taxon>
        <taxon>Pseudomonadota</taxon>
        <taxon>Alphaproteobacteria</taxon>
        <taxon>Hyphomonadales</taxon>
        <taxon>Hyphomonadaceae</taxon>
        <taxon>Hyphomonas</taxon>
    </lineage>
</organism>
<evidence type="ECO:0000313" key="6">
    <source>
        <dbReference type="EMBL" id="KCZ64926.1"/>
    </source>
</evidence>
<dbReference type="SUPFAM" id="SSF52279">
    <property type="entry name" value="Beta-D-glucan exohydrolase, C-terminal domain"/>
    <property type="match status" value="1"/>
</dbReference>
<dbReference type="PROSITE" id="PS51257">
    <property type="entry name" value="PROKAR_LIPOPROTEIN"/>
    <property type="match status" value="1"/>
</dbReference>
<dbReference type="OrthoDB" id="9781691at2"/>
<name>A0A059EB76_9PROT</name>
<dbReference type="Gene3D" id="3.20.20.300">
    <property type="entry name" value="Glycoside hydrolase, family 3, N-terminal domain"/>
    <property type="match status" value="1"/>
</dbReference>
<dbReference type="Pfam" id="PF01915">
    <property type="entry name" value="Glyco_hydro_3_C"/>
    <property type="match status" value="1"/>
</dbReference>
<dbReference type="InterPro" id="IPR011658">
    <property type="entry name" value="PA14_dom"/>
</dbReference>
<dbReference type="PANTHER" id="PTHR42721">
    <property type="entry name" value="SUGAR HYDROLASE-RELATED"/>
    <property type="match status" value="1"/>
</dbReference>
<evidence type="ECO:0000259" key="5">
    <source>
        <dbReference type="PROSITE" id="PS51820"/>
    </source>
</evidence>
<keyword evidence="7" id="KW-1185">Reference proteome</keyword>
<dbReference type="InterPro" id="IPR017853">
    <property type="entry name" value="GH"/>
</dbReference>
<dbReference type="InterPro" id="IPR044993">
    <property type="entry name" value="BXL"/>
</dbReference>
<dbReference type="PRINTS" id="PR00133">
    <property type="entry name" value="GLHYDRLASE3"/>
</dbReference>
<evidence type="ECO:0000256" key="2">
    <source>
        <dbReference type="ARBA" id="ARBA00022729"/>
    </source>
</evidence>
<dbReference type="STRING" id="1280948.HY36_00725"/>
<dbReference type="SMART" id="SM01217">
    <property type="entry name" value="Fn3_like"/>
    <property type="match status" value="1"/>
</dbReference>
<dbReference type="InterPro" id="IPR001764">
    <property type="entry name" value="Glyco_hydro_3_N"/>
</dbReference>
<dbReference type="InterPro" id="IPR036962">
    <property type="entry name" value="Glyco_hydro_3_N_sf"/>
</dbReference>
<dbReference type="InterPro" id="IPR037524">
    <property type="entry name" value="PA14/GLEYA"/>
</dbReference>
<dbReference type="InterPro" id="IPR002772">
    <property type="entry name" value="Glyco_hydro_3_C"/>
</dbReference>
<dbReference type="EMBL" id="AWFH01000001">
    <property type="protein sequence ID" value="KCZ64926.1"/>
    <property type="molecule type" value="Genomic_DNA"/>
</dbReference>
<dbReference type="GO" id="GO:0009044">
    <property type="term" value="F:xylan 1,4-beta-xylosidase activity"/>
    <property type="evidence" value="ECO:0007669"/>
    <property type="project" value="InterPro"/>
</dbReference>
<dbReference type="GO" id="GO:0045493">
    <property type="term" value="P:xylan catabolic process"/>
    <property type="evidence" value="ECO:0007669"/>
    <property type="project" value="InterPro"/>
</dbReference>
<protein>
    <recommendedName>
        <fullName evidence="5">PA14 domain-containing protein</fullName>
    </recommendedName>
</protein>
<dbReference type="Gene3D" id="3.40.50.1700">
    <property type="entry name" value="Glycoside hydrolase family 3 C-terminal domain"/>
    <property type="match status" value="2"/>
</dbReference>
<evidence type="ECO:0000256" key="3">
    <source>
        <dbReference type="ARBA" id="ARBA00022801"/>
    </source>
</evidence>
<dbReference type="InterPro" id="IPR036881">
    <property type="entry name" value="Glyco_hydro_3_C_sf"/>
</dbReference>
<dbReference type="PROSITE" id="PS51820">
    <property type="entry name" value="PA14"/>
    <property type="match status" value="1"/>
</dbReference>
<dbReference type="AlphaFoldDB" id="A0A059EB76"/>
<comment type="similarity">
    <text evidence="1">Belongs to the glycosyl hydrolase 3 family.</text>
</comment>
<evidence type="ECO:0000256" key="4">
    <source>
        <dbReference type="SAM" id="SignalP"/>
    </source>
</evidence>
<dbReference type="SUPFAM" id="SSF51445">
    <property type="entry name" value="(Trans)glycosidases"/>
    <property type="match status" value="1"/>
</dbReference>
<proteinExistence type="inferred from homology"/>
<dbReference type="Pfam" id="PF14310">
    <property type="entry name" value="Fn3-like"/>
    <property type="match status" value="1"/>
</dbReference>
<dbReference type="InterPro" id="IPR026891">
    <property type="entry name" value="Fn3-like"/>
</dbReference>
<dbReference type="GO" id="GO:0046556">
    <property type="term" value="F:alpha-L-arabinofuranosidase activity"/>
    <property type="evidence" value="ECO:0007669"/>
    <property type="project" value="TreeGrafter"/>
</dbReference>
<dbReference type="Proteomes" id="UP000024547">
    <property type="component" value="Unassembled WGS sequence"/>
</dbReference>
<accession>A0A059EB76</accession>
<keyword evidence="3" id="KW-0378">Hydrolase</keyword>
<dbReference type="InterPro" id="IPR013783">
    <property type="entry name" value="Ig-like_fold"/>
</dbReference>
<evidence type="ECO:0000313" key="7">
    <source>
        <dbReference type="Proteomes" id="UP000024547"/>
    </source>
</evidence>
<dbReference type="GO" id="GO:0031222">
    <property type="term" value="P:arabinan catabolic process"/>
    <property type="evidence" value="ECO:0007669"/>
    <property type="project" value="TreeGrafter"/>
</dbReference>
<dbReference type="Gene3D" id="2.60.40.10">
    <property type="entry name" value="Immunoglobulins"/>
    <property type="match status" value="1"/>
</dbReference>
<feature type="signal peptide" evidence="4">
    <location>
        <begin position="1"/>
        <end position="30"/>
    </location>
</feature>
<dbReference type="PANTHER" id="PTHR42721:SF3">
    <property type="entry name" value="BETA-D-XYLOSIDASE 5-RELATED"/>
    <property type="match status" value="1"/>
</dbReference>
<gene>
    <name evidence="6" type="ORF">HY36_00725</name>
</gene>
<sequence>MRRHGILNKFNLLGAVASVALLAGCATAPAEEAQADLVEAPVEATPQIPPYMDASLSPEARAKDLVSRMTLEEKASQMYDKAAAIPRLGIHEYNWWNEALHGVARAGHATVFPQAIGMAATWDEDLMLDVATVISDEGRAKHHYYASEDVYAMYGGLTFWSPNINIFRDPRWGRGQETYGEDPFLTGRMAVNFISGIQGDDEKYLKAIATVKHYAVHSGPEPSRHRDDYHASDADLWETYLPAFKMAFDETDVGSVMCAYNAVWGAPACGSERLMVDLLRDELKFDGYVVSDCGAIGDFYYDEEKHAAGEAPYAAHDYVNTRAEAAALAVKMGTDLNCGDGEGNKMDALPDAVAQGLIDEATIDQSVERLYTALFRLGMYDDPADVHWAQTPHEVVASEPHINLSADAARQSLVLLKNDGILPLAADTKVAVIGPNADNWWTLVANYYGRPTQPVTALEGIKAKIGEENVTYAVGSTIAGDNYSDYKPVPASVLFHEDADGNLVSGVKAAYYDNKELEGAPTLEQVESNIDFYWDRTPSTGGLNDEFSATWEGVIVPETDGVYRFQPSRWTEVTINGETVGEMDNVEMQAGESYAVRMVLKFDSGWPRDQLDKYAYLNWTDVSRDLEAEALAATEGADVILFFGGIDANLEGEEMGVELDGFLGGDRTHIKLPESQEKLLKKLHATGKPVVMVNFSGSAIALNWEDENLPAIVQAFYPGEQAGKAIAELLWGDFSPSGRLPVTFYKSVDDLPDFLDYSMANRTYKYFEGEPLYAFGHGLSYTDFTYGGLSVPDTHDASEPLTVSATVTNSGDMAGKEVVQAYIQHQDRAHEGVPRIELVAFDVVELAPGESAEIQFDLSPDRIGYYDTDGNPVTPEGSTAILSIGAGQPGFVSDEDALTAEVTFTSAE</sequence>
<dbReference type="Pfam" id="PF00933">
    <property type="entry name" value="Glyco_hydro_3"/>
    <property type="match status" value="1"/>
</dbReference>
<dbReference type="Pfam" id="PF07691">
    <property type="entry name" value="PA14"/>
    <property type="match status" value="1"/>
</dbReference>
<dbReference type="SUPFAM" id="SSF56988">
    <property type="entry name" value="Anthrax protective antigen"/>
    <property type="match status" value="1"/>
</dbReference>
<reference evidence="6 7" key="1">
    <citation type="journal article" date="2014" name="Antonie Van Leeuwenhoek">
        <title>Hyphomonas beringensis sp. nov. and Hyphomonas chukchiensis sp. nov., isolated from surface seawater of the Bering Sea and Chukchi Sea.</title>
        <authorList>
            <person name="Li C."/>
            <person name="Lai Q."/>
            <person name="Li G."/>
            <person name="Dong C."/>
            <person name="Wang J."/>
            <person name="Liao Y."/>
            <person name="Shao Z."/>
        </authorList>
    </citation>
    <scope>NUCLEOTIDE SEQUENCE [LARGE SCALE GENOMIC DNA]</scope>
    <source>
        <strain evidence="6 7">22II1-22F38</strain>
    </source>
</reference>